<dbReference type="EMBL" id="UYYA01000631">
    <property type="protein sequence ID" value="VDM54366.1"/>
    <property type="molecule type" value="Genomic_DNA"/>
</dbReference>
<sequence>MERLTVNSTISKLSGHNSEPIRGASASGGGFLDPKYCVPEQCQENSFEKVLKWLHQNEEYMKPSYEDPCAEPLGL</sequence>
<feature type="region of interest" description="Disordered" evidence="1">
    <location>
        <begin position="1"/>
        <end position="28"/>
    </location>
</feature>
<keyword evidence="3" id="KW-1185">Reference proteome</keyword>
<name>A0A0R3PF57_ANGCS</name>
<dbReference type="WBParaSite" id="ACOC_0000278001-mRNA-1">
    <property type="protein sequence ID" value="ACOC_0000278001-mRNA-1"/>
    <property type="gene ID" value="ACOC_0000278001"/>
</dbReference>
<evidence type="ECO:0000256" key="1">
    <source>
        <dbReference type="SAM" id="MobiDB-lite"/>
    </source>
</evidence>
<dbReference type="AlphaFoldDB" id="A0A0R3PF57"/>
<organism evidence="4">
    <name type="scientific">Angiostrongylus costaricensis</name>
    <name type="common">Nematode worm</name>
    <dbReference type="NCBI Taxonomy" id="334426"/>
    <lineage>
        <taxon>Eukaryota</taxon>
        <taxon>Metazoa</taxon>
        <taxon>Ecdysozoa</taxon>
        <taxon>Nematoda</taxon>
        <taxon>Chromadorea</taxon>
        <taxon>Rhabditida</taxon>
        <taxon>Rhabditina</taxon>
        <taxon>Rhabditomorpha</taxon>
        <taxon>Strongyloidea</taxon>
        <taxon>Metastrongylidae</taxon>
        <taxon>Angiostrongylus</taxon>
    </lineage>
</organism>
<accession>A0A0R3PF57</accession>
<reference evidence="4" key="1">
    <citation type="submission" date="2017-02" db="UniProtKB">
        <authorList>
            <consortium name="WormBaseParasite"/>
        </authorList>
    </citation>
    <scope>IDENTIFICATION</scope>
</reference>
<dbReference type="Proteomes" id="UP000267027">
    <property type="component" value="Unassembled WGS sequence"/>
</dbReference>
<protein>
    <submittedName>
        <fullName evidence="4">DIOX_N domain-containing protein</fullName>
    </submittedName>
</protein>
<evidence type="ECO:0000313" key="4">
    <source>
        <dbReference type="WBParaSite" id="ACOC_0000278001-mRNA-1"/>
    </source>
</evidence>
<reference evidence="2 3" key="2">
    <citation type="submission" date="2018-11" db="EMBL/GenBank/DDBJ databases">
        <authorList>
            <consortium name="Pathogen Informatics"/>
        </authorList>
    </citation>
    <scope>NUCLEOTIDE SEQUENCE [LARGE SCALE GENOMIC DNA]</scope>
    <source>
        <strain evidence="2 3">Costa Rica</strain>
    </source>
</reference>
<evidence type="ECO:0000313" key="2">
    <source>
        <dbReference type="EMBL" id="VDM54366.1"/>
    </source>
</evidence>
<proteinExistence type="predicted"/>
<gene>
    <name evidence="2" type="ORF">ACOC_LOCUS2781</name>
</gene>
<feature type="compositionally biased region" description="Polar residues" evidence="1">
    <location>
        <begin position="1"/>
        <end position="17"/>
    </location>
</feature>
<evidence type="ECO:0000313" key="3">
    <source>
        <dbReference type="Proteomes" id="UP000267027"/>
    </source>
</evidence>